<keyword evidence="1" id="KW-1133">Transmembrane helix</keyword>
<sequence length="90" mass="10129">DDLSNKVLGIHATRIYLILLVVGITTLMIYSSSILNTRTVTISNPSLTTFERLHSTYPQTLICPCSLLTIPYNKILFISPPRYHPVRNAI</sequence>
<evidence type="ECO:0000313" key="2">
    <source>
        <dbReference type="EMBL" id="CAF4248165.1"/>
    </source>
</evidence>
<protein>
    <submittedName>
        <fullName evidence="2">Uncharacterized protein</fullName>
    </submittedName>
</protein>
<keyword evidence="1" id="KW-0812">Transmembrane</keyword>
<feature type="transmembrane region" description="Helical" evidence="1">
    <location>
        <begin position="15"/>
        <end position="35"/>
    </location>
</feature>
<comment type="caution">
    <text evidence="2">The sequence shown here is derived from an EMBL/GenBank/DDBJ whole genome shotgun (WGS) entry which is preliminary data.</text>
</comment>
<organism evidence="2 3">
    <name type="scientific">Rotaria sordida</name>
    <dbReference type="NCBI Taxonomy" id="392033"/>
    <lineage>
        <taxon>Eukaryota</taxon>
        <taxon>Metazoa</taxon>
        <taxon>Spiralia</taxon>
        <taxon>Gnathifera</taxon>
        <taxon>Rotifera</taxon>
        <taxon>Eurotatoria</taxon>
        <taxon>Bdelloidea</taxon>
        <taxon>Philodinida</taxon>
        <taxon>Philodinidae</taxon>
        <taxon>Rotaria</taxon>
    </lineage>
</organism>
<evidence type="ECO:0000256" key="1">
    <source>
        <dbReference type="SAM" id="Phobius"/>
    </source>
</evidence>
<dbReference type="EMBL" id="CAJOBD010021860">
    <property type="protein sequence ID" value="CAF4248165.1"/>
    <property type="molecule type" value="Genomic_DNA"/>
</dbReference>
<reference evidence="2" key="1">
    <citation type="submission" date="2021-02" db="EMBL/GenBank/DDBJ databases">
        <authorList>
            <person name="Nowell W R."/>
        </authorList>
    </citation>
    <scope>NUCLEOTIDE SEQUENCE</scope>
</reference>
<dbReference type="AlphaFoldDB" id="A0A820ELD7"/>
<gene>
    <name evidence="2" type="ORF">JBS370_LOCUS38601</name>
</gene>
<name>A0A820ELD7_9BILA</name>
<accession>A0A820ELD7</accession>
<dbReference type="Proteomes" id="UP000663836">
    <property type="component" value="Unassembled WGS sequence"/>
</dbReference>
<evidence type="ECO:0000313" key="3">
    <source>
        <dbReference type="Proteomes" id="UP000663836"/>
    </source>
</evidence>
<feature type="non-terminal residue" evidence="2">
    <location>
        <position position="1"/>
    </location>
</feature>
<proteinExistence type="predicted"/>
<keyword evidence="1" id="KW-0472">Membrane</keyword>